<keyword evidence="4" id="KW-0732">Signal</keyword>
<keyword evidence="10" id="KW-1185">Reference proteome</keyword>
<sequence length="215" mass="24020">MTRLTAAAALLPGSGVSSLSVAFVFLVCFAPMLSAALTTEIGAGENFVITESVGAGEVLYFQFVLHPDFLFPISVKDRGTDTELQRWDDSSYGAFALPVSDKPRVIAISFDNSNTLFTSKNVNFDVRTTMDMSYAVDASKLDPIEQKIQMLSSSMQRLKTLQVSIRNQQKDHRATVESANERVMLWSVFQVVAFLFMLSFQLFMLKRLLEKKTYV</sequence>
<keyword evidence="3 7" id="KW-0812">Transmembrane</keyword>
<keyword evidence="5 7" id="KW-1133">Transmembrane helix</keyword>
<dbReference type="InterPro" id="IPR015720">
    <property type="entry name" value="Emp24-like"/>
</dbReference>
<protein>
    <recommendedName>
        <fullName evidence="8">GOLD domain-containing protein</fullName>
    </recommendedName>
</protein>
<evidence type="ECO:0000256" key="2">
    <source>
        <dbReference type="ARBA" id="ARBA00007104"/>
    </source>
</evidence>
<dbReference type="RefSeq" id="XP_067060764.1">
    <property type="nucleotide sequence ID" value="XM_067205212.1"/>
</dbReference>
<gene>
    <name evidence="9" type="ORF">LSCM4_03198</name>
</gene>
<dbReference type="InterPro" id="IPR009038">
    <property type="entry name" value="GOLD_dom"/>
</dbReference>
<name>A0A836GPQ0_9TRYP</name>
<feature type="domain" description="GOLD" evidence="8">
    <location>
        <begin position="36"/>
        <end position="210"/>
    </location>
</feature>
<dbReference type="Pfam" id="PF01105">
    <property type="entry name" value="EMP24_GP25L"/>
    <property type="match status" value="1"/>
</dbReference>
<dbReference type="SMART" id="SM01190">
    <property type="entry name" value="EMP24_GP25L"/>
    <property type="match status" value="1"/>
</dbReference>
<dbReference type="Proteomes" id="UP000674143">
    <property type="component" value="Chromosome 31"/>
</dbReference>
<reference evidence="9 10" key="1">
    <citation type="submission" date="2021-02" db="EMBL/GenBank/DDBJ databases">
        <title>Leishmania (Mundinia) orientalis Genome sequencing and assembly.</title>
        <authorList>
            <person name="Almutairi H."/>
            <person name="Gatherer D."/>
        </authorList>
    </citation>
    <scope>NUCLEOTIDE SEQUENCE [LARGE SCALE GENOMIC DNA]</scope>
    <source>
        <strain evidence="9">LSCM4</strain>
    </source>
</reference>
<dbReference type="GO" id="GO:0016020">
    <property type="term" value="C:membrane"/>
    <property type="evidence" value="ECO:0007669"/>
    <property type="project" value="UniProtKB-SubCell"/>
</dbReference>
<evidence type="ECO:0000313" key="9">
    <source>
        <dbReference type="EMBL" id="KAG5471647.1"/>
    </source>
</evidence>
<evidence type="ECO:0000256" key="3">
    <source>
        <dbReference type="ARBA" id="ARBA00022692"/>
    </source>
</evidence>
<dbReference type="GeneID" id="92359146"/>
<dbReference type="KEGG" id="loi:92359146"/>
<evidence type="ECO:0000256" key="6">
    <source>
        <dbReference type="ARBA" id="ARBA00023136"/>
    </source>
</evidence>
<evidence type="ECO:0000313" key="10">
    <source>
        <dbReference type="Proteomes" id="UP000674143"/>
    </source>
</evidence>
<accession>A0A836GPQ0</accession>
<dbReference type="SMR" id="A0A836GPQ0"/>
<dbReference type="PANTHER" id="PTHR22811">
    <property type="entry name" value="TRANSMEMBRANE EMP24 DOMAIN-CONTAINING PROTEIN"/>
    <property type="match status" value="1"/>
</dbReference>
<evidence type="ECO:0000256" key="7">
    <source>
        <dbReference type="SAM" id="Phobius"/>
    </source>
</evidence>
<evidence type="ECO:0000256" key="1">
    <source>
        <dbReference type="ARBA" id="ARBA00004479"/>
    </source>
</evidence>
<feature type="transmembrane region" description="Helical" evidence="7">
    <location>
        <begin position="183"/>
        <end position="205"/>
    </location>
</feature>
<comment type="similarity">
    <text evidence="2">Belongs to the EMP24/GP25L family.</text>
</comment>
<evidence type="ECO:0000259" key="8">
    <source>
        <dbReference type="SMART" id="SM01190"/>
    </source>
</evidence>
<organism evidence="9 10">
    <name type="scientific">Leishmania orientalis</name>
    <dbReference type="NCBI Taxonomy" id="2249476"/>
    <lineage>
        <taxon>Eukaryota</taxon>
        <taxon>Discoba</taxon>
        <taxon>Euglenozoa</taxon>
        <taxon>Kinetoplastea</taxon>
        <taxon>Metakinetoplastina</taxon>
        <taxon>Trypanosomatida</taxon>
        <taxon>Trypanosomatidae</taxon>
        <taxon>Leishmaniinae</taxon>
        <taxon>Leishmania</taxon>
    </lineage>
</organism>
<dbReference type="EMBL" id="JAFHLR010000031">
    <property type="protein sequence ID" value="KAG5471647.1"/>
    <property type="molecule type" value="Genomic_DNA"/>
</dbReference>
<proteinExistence type="inferred from homology"/>
<comment type="caution">
    <text evidence="9">The sequence shown here is derived from an EMBL/GenBank/DDBJ whole genome shotgun (WGS) entry which is preliminary data.</text>
</comment>
<dbReference type="AlphaFoldDB" id="A0A836GPQ0"/>
<comment type="subcellular location">
    <subcellularLocation>
        <location evidence="1">Membrane</location>
        <topology evidence="1">Single-pass type I membrane protein</topology>
    </subcellularLocation>
</comment>
<evidence type="ECO:0000256" key="5">
    <source>
        <dbReference type="ARBA" id="ARBA00022989"/>
    </source>
</evidence>
<evidence type="ECO:0000256" key="4">
    <source>
        <dbReference type="ARBA" id="ARBA00022729"/>
    </source>
</evidence>
<keyword evidence="6 7" id="KW-0472">Membrane</keyword>